<dbReference type="GeneID" id="54297446"/>
<dbReference type="AlphaFoldDB" id="A0A6A6BQN6"/>
<dbReference type="RefSeq" id="XP_033400829.1">
    <property type="nucleotide sequence ID" value="XM_033539950.1"/>
</dbReference>
<reference evidence="1" key="1">
    <citation type="journal article" date="2020" name="Stud. Mycol.">
        <title>101 Dothideomycetes genomes: a test case for predicting lifestyles and emergence of pathogens.</title>
        <authorList>
            <person name="Haridas S."/>
            <person name="Albert R."/>
            <person name="Binder M."/>
            <person name="Bloem J."/>
            <person name="Labutti K."/>
            <person name="Salamov A."/>
            <person name="Andreopoulos B."/>
            <person name="Baker S."/>
            <person name="Barry K."/>
            <person name="Bills G."/>
            <person name="Bluhm B."/>
            <person name="Cannon C."/>
            <person name="Castanera R."/>
            <person name="Culley D."/>
            <person name="Daum C."/>
            <person name="Ezra D."/>
            <person name="Gonzalez J."/>
            <person name="Henrissat B."/>
            <person name="Kuo A."/>
            <person name="Liang C."/>
            <person name="Lipzen A."/>
            <person name="Lutzoni F."/>
            <person name="Magnuson J."/>
            <person name="Mondo S."/>
            <person name="Nolan M."/>
            <person name="Ohm R."/>
            <person name="Pangilinan J."/>
            <person name="Park H.-J."/>
            <person name="Ramirez L."/>
            <person name="Alfaro M."/>
            <person name="Sun H."/>
            <person name="Tritt A."/>
            <person name="Yoshinaga Y."/>
            <person name="Zwiers L.-H."/>
            <person name="Turgeon B."/>
            <person name="Goodwin S."/>
            <person name="Spatafora J."/>
            <person name="Crous P."/>
            <person name="Grigoriev I."/>
        </authorList>
    </citation>
    <scope>NUCLEOTIDE SEQUENCE</scope>
    <source>
        <strain evidence="1">CBS 121167</strain>
    </source>
</reference>
<dbReference type="Proteomes" id="UP000799438">
    <property type="component" value="Unassembled WGS sequence"/>
</dbReference>
<protein>
    <submittedName>
        <fullName evidence="1">Uncharacterized protein</fullName>
    </submittedName>
</protein>
<keyword evidence="2" id="KW-1185">Reference proteome</keyword>
<proteinExistence type="predicted"/>
<evidence type="ECO:0000313" key="1">
    <source>
        <dbReference type="EMBL" id="KAF2145117.1"/>
    </source>
</evidence>
<gene>
    <name evidence="1" type="ORF">K452DRAFT_284505</name>
</gene>
<organism evidence="1 2">
    <name type="scientific">Aplosporella prunicola CBS 121167</name>
    <dbReference type="NCBI Taxonomy" id="1176127"/>
    <lineage>
        <taxon>Eukaryota</taxon>
        <taxon>Fungi</taxon>
        <taxon>Dikarya</taxon>
        <taxon>Ascomycota</taxon>
        <taxon>Pezizomycotina</taxon>
        <taxon>Dothideomycetes</taxon>
        <taxon>Dothideomycetes incertae sedis</taxon>
        <taxon>Botryosphaeriales</taxon>
        <taxon>Aplosporellaceae</taxon>
        <taxon>Aplosporella</taxon>
    </lineage>
</organism>
<accession>A0A6A6BQN6</accession>
<sequence>MLITPRLSLSLPLLFPPPLGRGPSAPHPASKSSRCCIEASYPVHCPSISRSIKPPTLMPTCECVCQASCQRRSIIAVLLLSECSSTT</sequence>
<evidence type="ECO:0000313" key="2">
    <source>
        <dbReference type="Proteomes" id="UP000799438"/>
    </source>
</evidence>
<name>A0A6A6BQN6_9PEZI</name>
<dbReference type="EMBL" id="ML995478">
    <property type="protein sequence ID" value="KAF2145117.1"/>
    <property type="molecule type" value="Genomic_DNA"/>
</dbReference>